<dbReference type="Gene3D" id="3.60.110.10">
    <property type="entry name" value="Carbon-nitrogen hydrolase"/>
    <property type="match status" value="1"/>
</dbReference>
<comment type="catalytic activity">
    <reaction evidence="3">
        <text>2-oxoglutaramate + H2O = 2-oxoglutarate + NH4(+)</text>
        <dbReference type="Rhea" id="RHEA:32963"/>
        <dbReference type="ChEBI" id="CHEBI:15377"/>
        <dbReference type="ChEBI" id="CHEBI:16769"/>
        <dbReference type="ChEBI" id="CHEBI:16810"/>
        <dbReference type="ChEBI" id="CHEBI:28938"/>
        <dbReference type="EC" id="3.5.1.3"/>
    </reaction>
    <physiologicalReaction direction="left-to-right" evidence="3">
        <dbReference type="Rhea" id="RHEA:32964"/>
    </physiologicalReaction>
</comment>
<dbReference type="InterPro" id="IPR003010">
    <property type="entry name" value="C-N_Hydrolase"/>
</dbReference>
<accession>A0A2S2PEK3</accession>
<proteinExistence type="inferred from homology"/>
<evidence type="ECO:0000256" key="3">
    <source>
        <dbReference type="ARBA" id="ARBA00036637"/>
    </source>
</evidence>
<dbReference type="InterPro" id="IPR045254">
    <property type="entry name" value="Nit1/2_C-N_Hydrolase"/>
</dbReference>
<name>A0A2S2PEK3_SCHGA</name>
<reference evidence="8" key="1">
    <citation type="submission" date="2018-04" db="EMBL/GenBank/DDBJ databases">
        <title>Transcriptome of Schizaphis graminum biotype I.</title>
        <authorList>
            <person name="Scully E.D."/>
            <person name="Geib S.M."/>
            <person name="Palmer N.A."/>
            <person name="Koch K."/>
            <person name="Bradshaw J."/>
            <person name="Heng-Moss T."/>
            <person name="Sarath G."/>
        </authorList>
    </citation>
    <scope>NUCLEOTIDE SEQUENCE</scope>
</reference>
<dbReference type="GO" id="GO:0005739">
    <property type="term" value="C:mitochondrion"/>
    <property type="evidence" value="ECO:0007669"/>
    <property type="project" value="TreeGrafter"/>
</dbReference>
<dbReference type="GO" id="GO:0006541">
    <property type="term" value="P:glutamine metabolic process"/>
    <property type="evidence" value="ECO:0007669"/>
    <property type="project" value="TreeGrafter"/>
</dbReference>
<dbReference type="EMBL" id="GGMR01015270">
    <property type="protein sequence ID" value="MBY27889.1"/>
    <property type="molecule type" value="Transcribed_RNA"/>
</dbReference>
<dbReference type="Pfam" id="PF00795">
    <property type="entry name" value="CN_hydrolase"/>
    <property type="match status" value="1"/>
</dbReference>
<evidence type="ECO:0000259" key="7">
    <source>
        <dbReference type="PROSITE" id="PS50263"/>
    </source>
</evidence>
<dbReference type="InterPro" id="IPR036526">
    <property type="entry name" value="C-N_Hydrolase_sf"/>
</dbReference>
<protein>
    <recommendedName>
        <fullName evidence="4">omega-amidase</fullName>
        <ecNumber evidence="4">3.5.1.3</ecNumber>
    </recommendedName>
    <alternativeName>
        <fullName evidence="5">Nitrilase homolog 2</fullName>
    </alternativeName>
</protein>
<dbReference type="GO" id="GO:0006528">
    <property type="term" value="P:asparagine metabolic process"/>
    <property type="evidence" value="ECO:0007669"/>
    <property type="project" value="TreeGrafter"/>
</dbReference>
<dbReference type="FunFam" id="3.60.110.10:FF:000002">
    <property type="entry name" value="Nitrilase family member 2"/>
    <property type="match status" value="1"/>
</dbReference>
<dbReference type="EC" id="3.5.1.3" evidence="4"/>
<dbReference type="PANTHER" id="PTHR23088">
    <property type="entry name" value="NITRILASE-RELATED"/>
    <property type="match status" value="1"/>
</dbReference>
<dbReference type="AlphaFoldDB" id="A0A2S2PEK3"/>
<dbReference type="PROSITE" id="PS50263">
    <property type="entry name" value="CN_HYDROLASE"/>
    <property type="match status" value="1"/>
</dbReference>
<feature type="domain" description="CN hydrolase" evidence="7">
    <location>
        <begin position="28"/>
        <end position="273"/>
    </location>
</feature>
<gene>
    <name evidence="8" type="primary">Nit2_1</name>
    <name evidence="8" type="ORF">g.32461</name>
</gene>
<sequence length="303" mass="33749">MFAGRKLLQQTITLFAQFRMASSSSSGFRVALLQLTVTADKSKNLANALKRVQKAKLNGCTLAILPECFNAPYNTALFKEYSEVIPGGETCEALSQAAKSNEMYIVGGSIPEICDGKVYNTCTVWDPNGNLIAKHRKVHLFDINIPGGICFKESDALSAGNTLNTFQLGKFKIGLGICYDIRFAEMATLYRKQGCDMLIYPSAFNMTTGPLHWSLLIRCRAVDNQVFVAVASPARVTDSNYVAWGHSMVVDPWGKILEEATEKDIDLYADLDFGEREKMRQQIPTENQRRTDLYDTIDLKNKV</sequence>
<dbReference type="PANTHER" id="PTHR23088:SF30">
    <property type="entry name" value="OMEGA-AMIDASE NIT2"/>
    <property type="match status" value="1"/>
</dbReference>
<comment type="catalytic activity">
    <reaction evidence="6">
        <text>2-oxosuccinamate + H2O = oxaloacetate + NH4(+)</text>
        <dbReference type="Rhea" id="RHEA:59412"/>
        <dbReference type="ChEBI" id="CHEBI:15377"/>
        <dbReference type="ChEBI" id="CHEBI:16452"/>
        <dbReference type="ChEBI" id="CHEBI:28938"/>
        <dbReference type="ChEBI" id="CHEBI:57735"/>
        <dbReference type="EC" id="3.5.1.3"/>
    </reaction>
    <physiologicalReaction direction="left-to-right" evidence="6">
        <dbReference type="Rhea" id="RHEA:59413"/>
    </physiologicalReaction>
</comment>
<evidence type="ECO:0000256" key="5">
    <source>
        <dbReference type="ARBA" id="ARBA00041576"/>
    </source>
</evidence>
<keyword evidence="2" id="KW-0378">Hydrolase</keyword>
<evidence type="ECO:0000256" key="1">
    <source>
        <dbReference type="ARBA" id="ARBA00010613"/>
    </source>
</evidence>
<evidence type="ECO:0000256" key="2">
    <source>
        <dbReference type="ARBA" id="ARBA00022801"/>
    </source>
</evidence>
<organism evidence="8">
    <name type="scientific">Schizaphis graminum</name>
    <name type="common">Green bug aphid</name>
    <dbReference type="NCBI Taxonomy" id="13262"/>
    <lineage>
        <taxon>Eukaryota</taxon>
        <taxon>Metazoa</taxon>
        <taxon>Ecdysozoa</taxon>
        <taxon>Arthropoda</taxon>
        <taxon>Hexapoda</taxon>
        <taxon>Insecta</taxon>
        <taxon>Pterygota</taxon>
        <taxon>Neoptera</taxon>
        <taxon>Paraneoptera</taxon>
        <taxon>Hemiptera</taxon>
        <taxon>Sternorrhyncha</taxon>
        <taxon>Aphidomorpha</taxon>
        <taxon>Aphidoidea</taxon>
        <taxon>Aphididae</taxon>
        <taxon>Aphidini</taxon>
        <taxon>Schizaphis</taxon>
    </lineage>
</organism>
<dbReference type="GO" id="GO:0006107">
    <property type="term" value="P:oxaloacetate metabolic process"/>
    <property type="evidence" value="ECO:0007669"/>
    <property type="project" value="TreeGrafter"/>
</dbReference>
<dbReference type="CDD" id="cd07572">
    <property type="entry name" value="nit"/>
    <property type="match status" value="1"/>
</dbReference>
<evidence type="ECO:0000256" key="6">
    <source>
        <dbReference type="ARBA" id="ARBA00048745"/>
    </source>
</evidence>
<dbReference type="SUPFAM" id="SSF56317">
    <property type="entry name" value="Carbon-nitrogen hydrolase"/>
    <property type="match status" value="1"/>
</dbReference>
<dbReference type="GO" id="GO:0050152">
    <property type="term" value="F:omega-amidase activity"/>
    <property type="evidence" value="ECO:0007669"/>
    <property type="project" value="UniProtKB-EC"/>
</dbReference>
<evidence type="ECO:0000313" key="8">
    <source>
        <dbReference type="EMBL" id="MBY27889.1"/>
    </source>
</evidence>
<evidence type="ECO:0000256" key="4">
    <source>
        <dbReference type="ARBA" id="ARBA00039118"/>
    </source>
</evidence>
<comment type="similarity">
    <text evidence="1">Belongs to the carbon-nitrogen hydrolase superfamily. NIT1/NIT2 family.</text>
</comment>